<dbReference type="AlphaFoldDB" id="A0A397UWX6"/>
<name>A0A397UWX6_9GLOM</name>
<sequence>MSADSELKVYGLTQDTSTNEYILVFDYKRNKCNGICANCNRYNTSSAWCRTCDPQNTAQGWTSGDKNVDDCIKEFQLKATSYEDVIEWIPFNRLDNIQKIGKGGFGTVFSATWLDGKRMLSDKYIASSTPSFIVALKTLPGSQENFLKEFKNFMQFRLMGSNLEVYGLTRNTTNNEYLMVFQYANRGSLHKFL</sequence>
<dbReference type="PROSITE" id="PS50011">
    <property type="entry name" value="PROTEIN_KINASE_DOM"/>
    <property type="match status" value="1"/>
</dbReference>
<proteinExistence type="predicted"/>
<gene>
    <name evidence="2" type="ORF">C2G38_2145276</name>
</gene>
<dbReference type="GO" id="GO:0005524">
    <property type="term" value="F:ATP binding"/>
    <property type="evidence" value="ECO:0007669"/>
    <property type="project" value="InterPro"/>
</dbReference>
<dbReference type="InterPro" id="IPR000719">
    <property type="entry name" value="Prot_kinase_dom"/>
</dbReference>
<evidence type="ECO:0000313" key="2">
    <source>
        <dbReference type="EMBL" id="RIB12033.1"/>
    </source>
</evidence>
<reference evidence="2 3" key="1">
    <citation type="submission" date="2018-06" db="EMBL/GenBank/DDBJ databases">
        <title>Comparative genomics reveals the genomic features of Rhizophagus irregularis, R. cerebriforme, R. diaphanum and Gigaspora rosea, and their symbiotic lifestyle signature.</title>
        <authorList>
            <person name="Morin E."/>
            <person name="San Clemente H."/>
            <person name="Chen E.C.H."/>
            <person name="De La Providencia I."/>
            <person name="Hainaut M."/>
            <person name="Kuo A."/>
            <person name="Kohler A."/>
            <person name="Murat C."/>
            <person name="Tang N."/>
            <person name="Roy S."/>
            <person name="Loubradou J."/>
            <person name="Henrissat B."/>
            <person name="Grigoriev I.V."/>
            <person name="Corradi N."/>
            <person name="Roux C."/>
            <person name="Martin F.M."/>
        </authorList>
    </citation>
    <scope>NUCLEOTIDE SEQUENCE [LARGE SCALE GENOMIC DNA]</scope>
    <source>
        <strain evidence="2 3">DAOM 194757</strain>
    </source>
</reference>
<accession>A0A397UWX6</accession>
<keyword evidence="3" id="KW-1185">Reference proteome</keyword>
<dbReference type="EMBL" id="QKWP01001068">
    <property type="protein sequence ID" value="RIB12033.1"/>
    <property type="molecule type" value="Genomic_DNA"/>
</dbReference>
<dbReference type="OrthoDB" id="2432957at2759"/>
<dbReference type="GO" id="GO:0004672">
    <property type="term" value="F:protein kinase activity"/>
    <property type="evidence" value="ECO:0007669"/>
    <property type="project" value="InterPro"/>
</dbReference>
<protein>
    <recommendedName>
        <fullName evidence="1">Protein kinase domain-containing protein</fullName>
    </recommendedName>
</protein>
<dbReference type="InterPro" id="IPR001245">
    <property type="entry name" value="Ser-Thr/Tyr_kinase_cat_dom"/>
</dbReference>
<organism evidence="2 3">
    <name type="scientific">Gigaspora rosea</name>
    <dbReference type="NCBI Taxonomy" id="44941"/>
    <lineage>
        <taxon>Eukaryota</taxon>
        <taxon>Fungi</taxon>
        <taxon>Fungi incertae sedis</taxon>
        <taxon>Mucoromycota</taxon>
        <taxon>Glomeromycotina</taxon>
        <taxon>Glomeromycetes</taxon>
        <taxon>Diversisporales</taxon>
        <taxon>Gigasporaceae</taxon>
        <taxon>Gigaspora</taxon>
    </lineage>
</organism>
<comment type="caution">
    <text evidence="2">The sequence shown here is derived from an EMBL/GenBank/DDBJ whole genome shotgun (WGS) entry which is preliminary data.</text>
</comment>
<evidence type="ECO:0000313" key="3">
    <source>
        <dbReference type="Proteomes" id="UP000266673"/>
    </source>
</evidence>
<feature type="domain" description="Protein kinase" evidence="1">
    <location>
        <begin position="94"/>
        <end position="193"/>
    </location>
</feature>
<evidence type="ECO:0000259" key="1">
    <source>
        <dbReference type="PROSITE" id="PS50011"/>
    </source>
</evidence>
<dbReference type="Proteomes" id="UP000266673">
    <property type="component" value="Unassembled WGS sequence"/>
</dbReference>
<dbReference type="SUPFAM" id="SSF56112">
    <property type="entry name" value="Protein kinase-like (PK-like)"/>
    <property type="match status" value="1"/>
</dbReference>
<dbReference type="Gene3D" id="1.10.510.10">
    <property type="entry name" value="Transferase(Phosphotransferase) domain 1"/>
    <property type="match status" value="1"/>
</dbReference>
<dbReference type="InterPro" id="IPR011009">
    <property type="entry name" value="Kinase-like_dom_sf"/>
</dbReference>
<dbReference type="Pfam" id="PF07714">
    <property type="entry name" value="PK_Tyr_Ser-Thr"/>
    <property type="match status" value="1"/>
</dbReference>